<dbReference type="OrthoDB" id="121607at2759"/>
<comment type="caution">
    <text evidence="2">The sequence shown here is derived from an EMBL/GenBank/DDBJ whole genome shotgun (WGS) entry which is preliminary data.</text>
</comment>
<protein>
    <recommendedName>
        <fullName evidence="4">HAT C-terminal dimerisation domain-containing protein</fullName>
    </recommendedName>
</protein>
<evidence type="ECO:0000256" key="1">
    <source>
        <dbReference type="SAM" id="MobiDB-lite"/>
    </source>
</evidence>
<name>W2VVP6_PHYNI</name>
<gene>
    <name evidence="2" type="ORF">F441_21035</name>
</gene>
<evidence type="ECO:0000313" key="3">
    <source>
        <dbReference type="Proteomes" id="UP000018958"/>
    </source>
</evidence>
<organism evidence="2 3">
    <name type="scientific">Phytophthora nicotianae CJ01A1</name>
    <dbReference type="NCBI Taxonomy" id="1317063"/>
    <lineage>
        <taxon>Eukaryota</taxon>
        <taxon>Sar</taxon>
        <taxon>Stramenopiles</taxon>
        <taxon>Oomycota</taxon>
        <taxon>Peronosporomycetes</taxon>
        <taxon>Peronosporales</taxon>
        <taxon>Peronosporaceae</taxon>
        <taxon>Phytophthora</taxon>
    </lineage>
</organism>
<proteinExistence type="predicted"/>
<reference evidence="2 3" key="1">
    <citation type="submission" date="2013-11" db="EMBL/GenBank/DDBJ databases">
        <title>The Genome Sequence of Phytophthora parasitica CJ01A1.</title>
        <authorList>
            <consortium name="The Broad Institute Genomics Platform"/>
            <person name="Russ C."/>
            <person name="Tyler B."/>
            <person name="Panabieres F."/>
            <person name="Shan W."/>
            <person name="Tripathy S."/>
            <person name="Grunwald N."/>
            <person name="Machado M."/>
            <person name="Johnson C.S."/>
            <person name="Walker B."/>
            <person name="Young S.K."/>
            <person name="Zeng Q."/>
            <person name="Gargeya S."/>
            <person name="Fitzgerald M."/>
            <person name="Haas B."/>
            <person name="Abouelleil A."/>
            <person name="Allen A.W."/>
            <person name="Alvarado L."/>
            <person name="Arachchi H.M."/>
            <person name="Berlin A.M."/>
            <person name="Chapman S.B."/>
            <person name="Gainer-Dewar J."/>
            <person name="Goldberg J."/>
            <person name="Griggs A."/>
            <person name="Gujja S."/>
            <person name="Hansen M."/>
            <person name="Howarth C."/>
            <person name="Imamovic A."/>
            <person name="Ireland A."/>
            <person name="Larimer J."/>
            <person name="McCowan C."/>
            <person name="Murphy C."/>
            <person name="Pearson M."/>
            <person name="Poon T.W."/>
            <person name="Priest M."/>
            <person name="Roberts A."/>
            <person name="Saif S."/>
            <person name="Shea T."/>
            <person name="Sisk P."/>
            <person name="Sykes S."/>
            <person name="Wortman J."/>
            <person name="Nusbaum C."/>
            <person name="Birren B."/>
        </authorList>
    </citation>
    <scope>NUCLEOTIDE SEQUENCE [LARGE SCALE GENOMIC DNA]</scope>
    <source>
        <strain evidence="2 3">CJ01A1</strain>
    </source>
</reference>
<dbReference type="Proteomes" id="UP000018958">
    <property type="component" value="Unassembled WGS sequence"/>
</dbReference>
<sequence>MNASSSKWLPLGEKAMTQTYGSTRKLIPLCTTRWNSMQSCFALLLRVRTALSVFEVTNKNAHDLPDKLIILEDAAFWSELKKAEEVIRPLCFASFMLQSDNNTFADVVLCFRELYDKFVASPISDGLVGLLEKRWNDCELPLFLLAFVLHPGNRELLKELHGSVANRMWDFALAYYRKPFDRDARSIVGEMSEWMRGAYTPFSLANFENLATPPLAAFWQEAKSSKERAHLEPELPELAGYVGYGCKYSYLRAILLSVGAHSHCSAKQDELRKSKNDCSCSGPSTRPRPT</sequence>
<accession>W2VVP6</accession>
<dbReference type="InterPro" id="IPR012337">
    <property type="entry name" value="RNaseH-like_sf"/>
</dbReference>
<dbReference type="AlphaFoldDB" id="W2VVP6"/>
<evidence type="ECO:0008006" key="4">
    <source>
        <dbReference type="Google" id="ProtNLM"/>
    </source>
</evidence>
<evidence type="ECO:0000313" key="2">
    <source>
        <dbReference type="EMBL" id="ETP01788.1"/>
    </source>
</evidence>
<dbReference type="EMBL" id="ANIX01004206">
    <property type="protein sequence ID" value="ETP01788.1"/>
    <property type="molecule type" value="Genomic_DNA"/>
</dbReference>
<dbReference type="SUPFAM" id="SSF53098">
    <property type="entry name" value="Ribonuclease H-like"/>
    <property type="match status" value="1"/>
</dbReference>
<feature type="region of interest" description="Disordered" evidence="1">
    <location>
        <begin position="269"/>
        <end position="290"/>
    </location>
</feature>